<feature type="compositionally biased region" description="Basic and acidic residues" evidence="9">
    <location>
        <begin position="1478"/>
        <end position="1491"/>
    </location>
</feature>
<evidence type="ECO:0000256" key="9">
    <source>
        <dbReference type="SAM" id="MobiDB-lite"/>
    </source>
</evidence>
<dbReference type="FunFam" id="1.10.3500.10:FF:000004">
    <property type="entry name" value="Transcription elongation factor spt6"/>
    <property type="match status" value="1"/>
</dbReference>
<dbReference type="Gene3D" id="1.10.10.2740">
    <property type="entry name" value="Spt6, Death-like domain"/>
    <property type="match status" value="1"/>
</dbReference>
<dbReference type="GO" id="GO:0008023">
    <property type="term" value="C:transcription elongation factor complex"/>
    <property type="evidence" value="ECO:0000318"/>
    <property type="project" value="GO_Central"/>
</dbReference>
<dbReference type="GO" id="GO:0031491">
    <property type="term" value="F:nucleosome binding"/>
    <property type="evidence" value="ECO:0000318"/>
    <property type="project" value="GO_Central"/>
</dbReference>
<keyword evidence="7 8" id="KW-0539">Nucleus</keyword>
<dbReference type="InterPro" id="IPR028231">
    <property type="entry name" value="Spt6_YqgF"/>
</dbReference>
<dbReference type="SMART" id="SM00732">
    <property type="entry name" value="YqgFc"/>
    <property type="match status" value="1"/>
</dbReference>
<dbReference type="Gene3D" id="3.30.505.10">
    <property type="entry name" value="SH2 domain"/>
    <property type="match status" value="2"/>
</dbReference>
<dbReference type="eggNOG" id="KOG1856">
    <property type="taxonomic scope" value="Eukaryota"/>
</dbReference>
<evidence type="ECO:0000313" key="11">
    <source>
        <dbReference type="EMBL" id="KGN61287.1"/>
    </source>
</evidence>
<reference evidence="11 12" key="2">
    <citation type="journal article" date="2009" name="PLoS ONE">
        <title>An integrated genetic and cytogenetic map of the cucumber genome.</title>
        <authorList>
            <person name="Ren Y."/>
            <person name="Zhang Z."/>
            <person name="Liu J."/>
            <person name="Staub J.E."/>
            <person name="Han Y."/>
            <person name="Cheng Z."/>
            <person name="Li X."/>
            <person name="Lu J."/>
            <person name="Miao H."/>
            <person name="Kang H."/>
            <person name="Xie B."/>
            <person name="Gu X."/>
            <person name="Wang X."/>
            <person name="Du Y."/>
            <person name="Jin W."/>
            <person name="Huang S."/>
        </authorList>
    </citation>
    <scope>NUCLEOTIDE SEQUENCE [LARGE SCALE GENOMIC DNA]</scope>
    <source>
        <strain evidence="12">cv. 9930</strain>
    </source>
</reference>
<dbReference type="SUPFAM" id="SSF50249">
    <property type="entry name" value="Nucleic acid-binding proteins"/>
    <property type="match status" value="1"/>
</dbReference>
<name>A0A0A0LKK6_CUCSA</name>
<comment type="subcellular location">
    <subcellularLocation>
        <location evidence="2">Chromosome</location>
    </subcellularLocation>
    <subcellularLocation>
        <location evidence="1 8">Nucleus</location>
    </subcellularLocation>
</comment>
<dbReference type="PIRSF" id="PIRSF036947">
    <property type="entry name" value="Spt6"/>
    <property type="match status" value="1"/>
</dbReference>
<feature type="compositionally biased region" description="Gly residues" evidence="9">
    <location>
        <begin position="1560"/>
        <end position="1625"/>
    </location>
</feature>
<feature type="region of interest" description="Disordered" evidence="9">
    <location>
        <begin position="1"/>
        <end position="76"/>
    </location>
</feature>
<evidence type="ECO:0000256" key="6">
    <source>
        <dbReference type="ARBA" id="ARBA00023163"/>
    </source>
</evidence>
<organism evidence="11 12">
    <name type="scientific">Cucumis sativus</name>
    <name type="common">Cucumber</name>
    <dbReference type="NCBI Taxonomy" id="3659"/>
    <lineage>
        <taxon>Eukaryota</taxon>
        <taxon>Viridiplantae</taxon>
        <taxon>Streptophyta</taxon>
        <taxon>Embryophyta</taxon>
        <taxon>Tracheophyta</taxon>
        <taxon>Spermatophyta</taxon>
        <taxon>Magnoliopsida</taxon>
        <taxon>eudicotyledons</taxon>
        <taxon>Gunneridae</taxon>
        <taxon>Pentapetalae</taxon>
        <taxon>rosids</taxon>
        <taxon>fabids</taxon>
        <taxon>Cucurbitales</taxon>
        <taxon>Cucurbitaceae</taxon>
        <taxon>Benincaseae</taxon>
        <taxon>Cucumis</taxon>
    </lineage>
</organism>
<dbReference type="SUPFAM" id="SSF47781">
    <property type="entry name" value="RuvA domain 2-like"/>
    <property type="match status" value="2"/>
</dbReference>
<dbReference type="Pfam" id="PF14635">
    <property type="entry name" value="HHH_7"/>
    <property type="match status" value="1"/>
</dbReference>
<dbReference type="CDD" id="cd09918">
    <property type="entry name" value="SH2_Nterm_SPT6_like"/>
    <property type="match status" value="1"/>
</dbReference>
<dbReference type="STRING" id="3659.A0A0A0LKK6"/>
<dbReference type="Proteomes" id="UP000029981">
    <property type="component" value="Chromosome 2"/>
</dbReference>
<dbReference type="InterPro" id="IPR017072">
    <property type="entry name" value="TF_Spt6"/>
</dbReference>
<dbReference type="InterPro" id="IPR037027">
    <property type="entry name" value="YqgF/RNaseH-like_dom_sf"/>
</dbReference>
<keyword evidence="6 8" id="KW-0804">Transcription</keyword>
<dbReference type="Gene3D" id="1.10.10.650">
    <property type="entry name" value="RuvA domain 2-like"/>
    <property type="match status" value="1"/>
</dbReference>
<dbReference type="GO" id="GO:0042393">
    <property type="term" value="F:histone binding"/>
    <property type="evidence" value="ECO:0000318"/>
    <property type="project" value="GO_Central"/>
</dbReference>
<gene>
    <name evidence="11" type="ORF">Csa_2G075460</name>
</gene>
<sequence>MRLDTDEDDREPLDGDDVDGHNMGDEEDEEDEEGEDEYEKDGFIVDDVEEEDEEDVEEREDSDDERQKKKKRKKKEEYVLDEDDYELLEDNNISIQRPKGSKKFKRLKKARRDNLEPSGFSDDEDFVESSRGGRTAEEKLKRSLFGDDEAPLEDIAEEEEQPEEEEDADIGDEDEMADFIVDEEEDEDGAPIRRKKLKKKKSRQAPGVSSTALQEAHEIFGDVDELLQLRKRELDTQEWREKRLEDEFEPIVISEKYMTEKDDQIREIDIPERMQISEESTGSPPTDDASLDDEASWIHGHIANGVSSLSSNASGQDLSVTKDDILRYLDLVHVQKLDIPFISMYRKEEILSLLKDTEHEAGDDQDKNDKAPTLRWHKLLWAIQDLDKKWLLLQKRKKALQSYYKNRYLEEIRTAEHVTRTTLNRQLFDSVNRSLEAAESEREVDDVDSKFNLHFPPGEVGVDEGQFKRPKRKSLYSICSKAGLWEVAGKFGYSSEQFGLQLSLEKMRNDELEDPKETPEEMASNFTCAMFESPQAVLKGARHMAAIEISCEPCVRKHVRSYFMDYAVISTSPTADGNVAIDSFHQFSVVKWLREKPLNRFEDAQWLLIQKAEEEKLLNVTLKLPEKHLNKLISDFNEYYLSDGVSKSAQLWNEQRKLILQDALSGFLLPSMEKEARSLMTSKAKKWLLMEYGKNLWSKVSIGPYQHKENDISSDEEAAPRVMACCWGPGKPATTFVMLDSSGEVLDVLYTGSLTLRSQNVNDQQRKKNDQERVLKFMTDHQPHVVVLGAVNLSCTRLKDDIYEIIFKMVEENPRDVGHEMDGLSIVYGDESLPRLYENSRISSDQLQGQSGIVKRAVALGRYLQNPLAMVATLCGPGREILSWKLNPLENFLTPDEKYGMVEQVMVDVTNQVGLDTNLAISHEWLFSPLQFIAGLGPRKAASLQRSLVRAGSIFTRKDFVTAHGLGKKVFVNAVGFLRVRRSGLAASSSQFIDLLDDTRIHPESYALAQELAKDVFDEDVKGDANDDEDAEMAIEHVRDRPHLLRTLDVDEYAKSKKREDKIETFLDIKRELMQGFQDWRKQYEEPSQDEEFYMISGETEDTLAEGRIVQATVRKVLGQKAICGLESGLTGMLMKEDYADDSRDISDLSDRLREGDIVTCKIKSIQKNRYQVFLVCKESEMRSNRHQITQNLDPYYHEDRSSLQSEQEKSRKEKELAKKHFKPRMIVHPRFQNITADEAMELLSDKDPGESIVRPSSRGPSFLTLTLKIYDGVYAHKDIVEGGKEHKDITSLLRIGKTLKIGEDTFEDLDEVMDRYVDPLVAHLKAMLSYRKFRRGTKAEVDELMKIEKSEYPMRIIYGFGISHEHPGTFILTYIRSTNPHHEYIGLYPKGFKFRKRMFEDIDRLVAYFQRHIDDPQHDSAPSIRSVAAMVPMRSPATGGSSAASAGSPWGGSSHEGGWRSQSFDRDRSSTPGSRTGRNDNRNSSGRDGHPSGLPRPYGGRGRGRGSYNNNRGNNDRSDSGYDGSRWDSSSKDGDDGLSNFPGAKIHNSPGKEAFPGGWSSGGGGGGNGWNESSGGGGGGGGGGGSGSGGGGSGSGGGGWGGTGGNSKGNWSGSGGSNSGGWGS</sequence>
<dbReference type="Pfam" id="PF17674">
    <property type="entry name" value="HHH_9"/>
    <property type="match status" value="1"/>
</dbReference>
<evidence type="ECO:0000256" key="3">
    <source>
        <dbReference type="ARBA" id="ARBA00009253"/>
    </source>
</evidence>
<dbReference type="GO" id="GO:0005694">
    <property type="term" value="C:chromosome"/>
    <property type="evidence" value="ECO:0007669"/>
    <property type="project" value="UniProtKB-SubCell"/>
</dbReference>
<dbReference type="SUPFAM" id="SSF55550">
    <property type="entry name" value="SH2 domain"/>
    <property type="match status" value="1"/>
</dbReference>
<dbReference type="InterPro" id="IPR006641">
    <property type="entry name" value="YqgF/RNaseH-like_dom"/>
</dbReference>
<dbReference type="EMBL" id="CM002923">
    <property type="protein sequence ID" value="KGN61287.1"/>
    <property type="molecule type" value="Genomic_DNA"/>
</dbReference>
<dbReference type="FunFam" id="3.30.505.10:FF:000047">
    <property type="entry name" value="Transcription elongation factor spt6"/>
    <property type="match status" value="1"/>
</dbReference>
<dbReference type="Pfam" id="PF22706">
    <property type="entry name" value="Tex_central_region"/>
    <property type="match status" value="1"/>
</dbReference>
<reference evidence="11 12" key="4">
    <citation type="journal article" date="2011" name="BMC Genomics">
        <title>RNA-Seq improves annotation of protein-coding genes in the cucumber genome.</title>
        <authorList>
            <person name="Li Z."/>
            <person name="Zhang Z."/>
            <person name="Yan P."/>
            <person name="Huang S."/>
            <person name="Fei Z."/>
            <person name="Lin K."/>
        </authorList>
    </citation>
    <scope>NUCLEOTIDE SEQUENCE [LARGE SCALE GENOMIC DNA]</scope>
    <source>
        <strain evidence="12">cv. 9930</strain>
    </source>
</reference>
<feature type="region of interest" description="Disordered" evidence="9">
    <location>
        <begin position="1190"/>
        <end position="1215"/>
    </location>
</feature>
<evidence type="ECO:0000256" key="2">
    <source>
        <dbReference type="ARBA" id="ARBA00004286"/>
    </source>
</evidence>
<dbReference type="InterPro" id="IPR055179">
    <property type="entry name" value="Tex-like_central_region"/>
</dbReference>
<dbReference type="InterPro" id="IPR041692">
    <property type="entry name" value="HHH_9"/>
</dbReference>
<dbReference type="GO" id="GO:0140673">
    <property type="term" value="P:transcription elongation-coupled chromatin remodeling"/>
    <property type="evidence" value="ECO:0007669"/>
    <property type="project" value="InterPro"/>
</dbReference>
<feature type="region of interest" description="Disordered" evidence="9">
    <location>
        <begin position="1436"/>
        <end position="1625"/>
    </location>
</feature>
<dbReference type="FunFam" id="3.30.505.10:FF:000050">
    <property type="entry name" value="Transcription elongation factor spt6"/>
    <property type="match status" value="1"/>
</dbReference>
<protein>
    <recommendedName>
        <fullName evidence="8">Transcription elongation factor spt6</fullName>
    </recommendedName>
</protein>
<feature type="compositionally biased region" description="Acidic residues" evidence="9">
    <location>
        <begin position="25"/>
        <end position="64"/>
    </location>
</feature>
<dbReference type="GO" id="GO:0006368">
    <property type="term" value="P:transcription elongation by RNA polymerase II"/>
    <property type="evidence" value="ECO:0000318"/>
    <property type="project" value="GO_Central"/>
</dbReference>
<dbReference type="Gene3D" id="2.40.50.140">
    <property type="entry name" value="Nucleic acid-binding proteins"/>
    <property type="match status" value="1"/>
</dbReference>
<feature type="compositionally biased region" description="Acidic residues" evidence="9">
    <location>
        <begin position="146"/>
        <end position="189"/>
    </location>
</feature>
<feature type="compositionally biased region" description="Basic residues" evidence="9">
    <location>
        <begin position="99"/>
        <end position="111"/>
    </location>
</feature>
<evidence type="ECO:0000256" key="7">
    <source>
        <dbReference type="ARBA" id="ARBA00023242"/>
    </source>
</evidence>
<feature type="region of interest" description="Disordered" evidence="9">
    <location>
        <begin position="91"/>
        <end position="212"/>
    </location>
</feature>
<dbReference type="InterPro" id="IPR032706">
    <property type="entry name" value="Spt6_HHH"/>
</dbReference>
<dbReference type="FunFam" id="3.30.420.140:FF:000006">
    <property type="entry name" value="Transcription elongation factor spt6"/>
    <property type="match status" value="1"/>
</dbReference>
<dbReference type="Gene3D" id="3.30.420.140">
    <property type="entry name" value="YqgF/RNase H-like domain"/>
    <property type="match status" value="1"/>
</dbReference>
<reference evidence="11 12" key="3">
    <citation type="journal article" date="2010" name="BMC Genomics">
        <title>Transcriptome sequencing and comparative analysis of cucumber flowers with different sex types.</title>
        <authorList>
            <person name="Guo S."/>
            <person name="Zheng Y."/>
            <person name="Joung J.G."/>
            <person name="Liu S."/>
            <person name="Zhang Z."/>
            <person name="Crasta O.R."/>
            <person name="Sobral B.W."/>
            <person name="Xu Y."/>
            <person name="Huang S."/>
            <person name="Fei Z."/>
        </authorList>
    </citation>
    <scope>NUCLEOTIDE SEQUENCE [LARGE SCALE GENOMIC DNA]</scope>
    <source>
        <strain evidence="12">cv. 9930</strain>
    </source>
</reference>
<dbReference type="InterPro" id="IPR042066">
    <property type="entry name" value="Spt6_death-like"/>
</dbReference>
<dbReference type="CDD" id="cd09928">
    <property type="entry name" value="SH2_Cterm_SPT6_like"/>
    <property type="match status" value="1"/>
</dbReference>
<dbReference type="Pfam" id="PF14641">
    <property type="entry name" value="HTH_44"/>
    <property type="match status" value="1"/>
</dbReference>
<dbReference type="OMA" id="GYFYLCF"/>
<evidence type="ECO:0000256" key="4">
    <source>
        <dbReference type="ARBA" id="ARBA00022454"/>
    </source>
</evidence>
<evidence type="ECO:0000256" key="1">
    <source>
        <dbReference type="ARBA" id="ARBA00004123"/>
    </source>
</evidence>
<evidence type="ECO:0000256" key="8">
    <source>
        <dbReference type="PIRNR" id="PIRNR036947"/>
    </source>
</evidence>
<dbReference type="FunFam" id="1.10.150.850:FF:000001">
    <property type="entry name" value="Transcription elongation factor spt6"/>
    <property type="match status" value="1"/>
</dbReference>
<feature type="compositionally biased region" description="Basic and acidic residues" evidence="9">
    <location>
        <begin position="134"/>
        <end position="145"/>
    </location>
</feature>
<dbReference type="FunFam" id="1.10.10.2740:FF:000002">
    <property type="entry name" value="Transcription elongation factor Spt6"/>
    <property type="match status" value="1"/>
</dbReference>
<keyword evidence="4" id="KW-0158">Chromosome</keyword>
<dbReference type="Gramene" id="KGN61287">
    <property type="protein sequence ID" value="KGN61287"/>
    <property type="gene ID" value="Csa_2G075460"/>
</dbReference>
<feature type="region of interest" description="Disordered" evidence="9">
    <location>
        <begin position="272"/>
        <end position="292"/>
    </location>
</feature>
<feature type="compositionally biased region" description="Acidic residues" evidence="9">
    <location>
        <begin position="1"/>
        <end position="17"/>
    </location>
</feature>
<dbReference type="Gene3D" id="1.10.3500.10">
    <property type="entry name" value="Tex N-terminal region-like"/>
    <property type="match status" value="1"/>
</dbReference>
<dbReference type="InterPro" id="IPR035420">
    <property type="entry name" value="Spt6_SH2"/>
</dbReference>
<dbReference type="InterPro" id="IPR028083">
    <property type="entry name" value="Spt6_acidic_N_dom"/>
</dbReference>
<feature type="domain" description="S1 motif" evidence="10">
    <location>
        <begin position="1107"/>
        <end position="1178"/>
    </location>
</feature>
<accession>A0A0A0LKK6</accession>
<dbReference type="PANTHER" id="PTHR10145:SF6">
    <property type="entry name" value="TRANSCRIPTION ELONGATION FACTOR SPT6"/>
    <property type="match status" value="1"/>
</dbReference>
<dbReference type="InterPro" id="IPR049540">
    <property type="entry name" value="Spt6-like_S1"/>
</dbReference>
<evidence type="ECO:0000256" key="5">
    <source>
        <dbReference type="ARBA" id="ARBA00023015"/>
    </source>
</evidence>
<dbReference type="InterPro" id="IPR023319">
    <property type="entry name" value="Tex-like_HTH_dom_sf"/>
</dbReference>
<dbReference type="PROSITE" id="PS50126">
    <property type="entry name" value="S1"/>
    <property type="match status" value="1"/>
</dbReference>
<dbReference type="OrthoDB" id="995477at2759"/>
<evidence type="ECO:0000313" key="12">
    <source>
        <dbReference type="Proteomes" id="UP000029981"/>
    </source>
</evidence>
<dbReference type="Gene3D" id="1.10.150.850">
    <property type="entry name" value="Spt6, helix-hairpin-helix domain"/>
    <property type="match status" value="1"/>
</dbReference>
<proteinExistence type="inferred from homology"/>
<feature type="compositionally biased region" description="Basic and acidic residues" evidence="9">
    <location>
        <begin position="1196"/>
        <end position="1215"/>
    </location>
</feature>
<dbReference type="InterPro" id="IPR012340">
    <property type="entry name" value="NA-bd_OB-fold"/>
</dbReference>
<dbReference type="Pfam" id="PF14632">
    <property type="entry name" value="SPT6_acidic"/>
    <property type="match status" value="1"/>
</dbReference>
<dbReference type="Pfam" id="PF21710">
    <property type="entry name" value="Spt6_S1"/>
    <property type="match status" value="1"/>
</dbReference>
<dbReference type="PANTHER" id="PTHR10145">
    <property type="entry name" value="TRANSCRIPTION ELONGATION FACTOR SPT6"/>
    <property type="match status" value="1"/>
</dbReference>
<dbReference type="InterPro" id="IPR028088">
    <property type="entry name" value="Spt6_HTH_DNA-bd_dom"/>
</dbReference>
<dbReference type="FunFam" id="2.40.50.140:FF:000256">
    <property type="entry name" value="Transcription elongation factor spt6"/>
    <property type="match status" value="1"/>
</dbReference>
<keyword evidence="12" id="KW-1185">Reference proteome</keyword>
<dbReference type="KEGG" id="csv:101219281"/>
<dbReference type="InterPro" id="IPR036860">
    <property type="entry name" value="SH2_dom_sf"/>
</dbReference>
<dbReference type="InterPro" id="IPR010994">
    <property type="entry name" value="RuvA_2-like"/>
</dbReference>
<dbReference type="GO" id="GO:0034728">
    <property type="term" value="P:nucleosome organization"/>
    <property type="evidence" value="ECO:0000318"/>
    <property type="project" value="GO_Central"/>
</dbReference>
<feature type="compositionally biased region" description="Basic residues" evidence="9">
    <location>
        <begin position="192"/>
        <end position="203"/>
    </location>
</feature>
<feature type="compositionally biased region" description="Basic and acidic residues" evidence="9">
    <location>
        <begin position="1515"/>
        <end position="1536"/>
    </location>
</feature>
<comment type="function">
    <text evidence="8">Transcription elongation factor that enhances transcription elongation by RNA polymerase II (RNAPII).</text>
</comment>
<keyword evidence="5" id="KW-0805">Transcription regulation</keyword>
<dbReference type="GO" id="GO:0009793">
    <property type="term" value="P:embryo development ending in seed dormancy"/>
    <property type="evidence" value="ECO:0007669"/>
    <property type="project" value="UniProtKB-ARBA"/>
</dbReference>
<dbReference type="SUPFAM" id="SSF158832">
    <property type="entry name" value="Tex N-terminal region-like"/>
    <property type="match status" value="1"/>
</dbReference>
<dbReference type="FunFam" id="1.10.10.650:FF:000003">
    <property type="entry name" value="Transcription elongation factor spt6"/>
    <property type="match status" value="1"/>
</dbReference>
<dbReference type="InterPro" id="IPR023323">
    <property type="entry name" value="Tex-like_dom_sf"/>
</dbReference>
<dbReference type="Pfam" id="PF14633">
    <property type="entry name" value="SH2_2"/>
    <property type="match status" value="1"/>
</dbReference>
<dbReference type="InterPro" id="IPR035018">
    <property type="entry name" value="Spt6_SH2_C"/>
</dbReference>
<comment type="similarity">
    <text evidence="3 8">Belongs to the SPT6 family.</text>
</comment>
<dbReference type="Pfam" id="PF14639">
    <property type="entry name" value="YqgF"/>
    <property type="match status" value="1"/>
</dbReference>
<evidence type="ECO:0000259" key="10">
    <source>
        <dbReference type="PROSITE" id="PS50126"/>
    </source>
</evidence>
<dbReference type="InterPro" id="IPR012337">
    <property type="entry name" value="RNaseH-like_sf"/>
</dbReference>
<dbReference type="InterPro" id="IPR035019">
    <property type="entry name" value="Spt6_SH2_N"/>
</dbReference>
<dbReference type="SUPFAM" id="SSF53098">
    <property type="entry name" value="Ribonuclease H-like"/>
    <property type="match status" value="1"/>
</dbReference>
<reference evidence="11 12" key="1">
    <citation type="journal article" date="2009" name="Nat. Genet.">
        <title>The genome of the cucumber, Cucumis sativus L.</title>
        <authorList>
            <person name="Huang S."/>
            <person name="Li R."/>
            <person name="Zhang Z."/>
            <person name="Li L."/>
            <person name="Gu X."/>
            <person name="Fan W."/>
            <person name="Lucas W.J."/>
            <person name="Wang X."/>
            <person name="Xie B."/>
            <person name="Ni P."/>
            <person name="Ren Y."/>
            <person name="Zhu H."/>
            <person name="Li J."/>
            <person name="Lin K."/>
            <person name="Jin W."/>
            <person name="Fei Z."/>
            <person name="Li G."/>
            <person name="Staub J."/>
            <person name="Kilian A."/>
            <person name="van der Vossen E.A."/>
            <person name="Wu Y."/>
            <person name="Guo J."/>
            <person name="He J."/>
            <person name="Jia Z."/>
            <person name="Ren Y."/>
            <person name="Tian G."/>
            <person name="Lu Y."/>
            <person name="Ruan J."/>
            <person name="Qian W."/>
            <person name="Wang M."/>
            <person name="Huang Q."/>
            <person name="Li B."/>
            <person name="Xuan Z."/>
            <person name="Cao J."/>
            <person name="Asan"/>
            <person name="Wu Z."/>
            <person name="Zhang J."/>
            <person name="Cai Q."/>
            <person name="Bai Y."/>
            <person name="Zhao B."/>
            <person name="Han Y."/>
            <person name="Li Y."/>
            <person name="Li X."/>
            <person name="Wang S."/>
            <person name="Shi Q."/>
            <person name="Liu S."/>
            <person name="Cho W.K."/>
            <person name="Kim J.Y."/>
            <person name="Xu Y."/>
            <person name="Heller-Uszynska K."/>
            <person name="Miao H."/>
            <person name="Cheng Z."/>
            <person name="Zhang S."/>
            <person name="Wu J."/>
            <person name="Yang Y."/>
            <person name="Kang H."/>
            <person name="Li M."/>
            <person name="Liang H."/>
            <person name="Ren X."/>
            <person name="Shi Z."/>
            <person name="Wen M."/>
            <person name="Jian M."/>
            <person name="Yang H."/>
            <person name="Zhang G."/>
            <person name="Yang Z."/>
            <person name="Chen R."/>
            <person name="Liu S."/>
            <person name="Li J."/>
            <person name="Ma L."/>
            <person name="Liu H."/>
            <person name="Zhou Y."/>
            <person name="Zhao J."/>
            <person name="Fang X."/>
            <person name="Li G."/>
            <person name="Fang L."/>
            <person name="Li Y."/>
            <person name="Liu D."/>
            <person name="Zheng H."/>
            <person name="Zhang Y."/>
            <person name="Qin N."/>
            <person name="Li Z."/>
            <person name="Yang G."/>
            <person name="Yang S."/>
            <person name="Bolund L."/>
            <person name="Kristiansen K."/>
            <person name="Zheng H."/>
            <person name="Li S."/>
            <person name="Zhang X."/>
            <person name="Yang H."/>
            <person name="Wang J."/>
            <person name="Sun R."/>
            <person name="Zhang B."/>
            <person name="Jiang S."/>
            <person name="Wang J."/>
            <person name="Du Y."/>
            <person name="Li S."/>
        </authorList>
    </citation>
    <scope>NUCLEOTIDE SEQUENCE [LARGE SCALE GENOMIC DNA]</scope>
    <source>
        <strain evidence="12">cv. 9930</strain>
    </source>
</reference>
<feature type="compositionally biased region" description="Low complexity" evidence="9">
    <location>
        <begin position="1436"/>
        <end position="1454"/>
    </location>
</feature>
<dbReference type="SMART" id="SM00316">
    <property type="entry name" value="S1"/>
    <property type="match status" value="1"/>
</dbReference>
<dbReference type="InterPro" id="IPR003029">
    <property type="entry name" value="S1_domain"/>
</dbReference>
<dbReference type="GO" id="GO:0003677">
    <property type="term" value="F:DNA binding"/>
    <property type="evidence" value="ECO:0007669"/>
    <property type="project" value="InterPro"/>
</dbReference>